<dbReference type="InterPro" id="IPR013537">
    <property type="entry name" value="AcCoA_COase_cen"/>
</dbReference>
<dbReference type="Gene3D" id="2.40.50.100">
    <property type="match status" value="1"/>
</dbReference>
<feature type="domain" description="CoA carboxyltransferase N-terminal" evidence="18">
    <location>
        <begin position="1845"/>
        <end position="2234"/>
    </location>
</feature>
<dbReference type="CDD" id="cd06850">
    <property type="entry name" value="biotinyl_domain"/>
    <property type="match status" value="1"/>
</dbReference>
<feature type="domain" description="CoA carboxyltransferase C-terminal" evidence="19">
    <location>
        <begin position="2238"/>
        <end position="2543"/>
    </location>
</feature>
<comment type="pathway">
    <text evidence="2">Lipid metabolism; malonyl-CoA biosynthesis; malonyl-CoA from acetyl-CoA: step 1/1.</text>
</comment>
<evidence type="ECO:0000256" key="3">
    <source>
        <dbReference type="ARBA" id="ARBA00022516"/>
    </source>
</evidence>
<evidence type="ECO:0000256" key="9">
    <source>
        <dbReference type="ARBA" id="ARBA00023160"/>
    </source>
</evidence>
<dbReference type="InterPro" id="IPR011763">
    <property type="entry name" value="COA_CT_C"/>
</dbReference>
<dbReference type="PROSITE" id="PS50989">
    <property type="entry name" value="COA_CT_CTER"/>
    <property type="match status" value="1"/>
</dbReference>
<dbReference type="InterPro" id="IPR016185">
    <property type="entry name" value="PreATP-grasp_dom_sf"/>
</dbReference>
<feature type="region of interest" description="Disordered" evidence="15">
    <location>
        <begin position="1"/>
        <end position="29"/>
    </location>
</feature>
<dbReference type="PROSITE" id="PS00188">
    <property type="entry name" value="BIOTIN"/>
    <property type="match status" value="1"/>
</dbReference>
<dbReference type="GO" id="GO:0046872">
    <property type="term" value="F:metal ion binding"/>
    <property type="evidence" value="ECO:0007669"/>
    <property type="project" value="InterPro"/>
</dbReference>
<evidence type="ECO:0000259" key="19">
    <source>
        <dbReference type="PROSITE" id="PS50989"/>
    </source>
</evidence>
<evidence type="ECO:0000256" key="7">
    <source>
        <dbReference type="ARBA" id="ARBA00022840"/>
    </source>
</evidence>
<evidence type="ECO:0008006" key="22">
    <source>
        <dbReference type="Google" id="ProtNLM"/>
    </source>
</evidence>
<dbReference type="InterPro" id="IPR011053">
    <property type="entry name" value="Single_hybrid_motif"/>
</dbReference>
<dbReference type="EMBL" id="JAEHOE010000081">
    <property type="protein sequence ID" value="KAG2488655.1"/>
    <property type="molecule type" value="Genomic_DNA"/>
</dbReference>
<dbReference type="PANTHER" id="PTHR45728">
    <property type="entry name" value="ACETYL-COA CARBOXYLASE, ISOFORM A"/>
    <property type="match status" value="1"/>
</dbReference>
<dbReference type="InterPro" id="IPR005482">
    <property type="entry name" value="Biotin_COase_C"/>
</dbReference>
<proteinExistence type="predicted"/>
<evidence type="ECO:0000256" key="8">
    <source>
        <dbReference type="ARBA" id="ARBA00023098"/>
    </source>
</evidence>
<feature type="domain" description="ATP-grasp" evidence="16">
    <location>
        <begin position="277"/>
        <end position="470"/>
    </location>
</feature>
<dbReference type="PROSITE" id="PS50979">
    <property type="entry name" value="BC"/>
    <property type="match status" value="1"/>
</dbReference>
<dbReference type="Gene3D" id="3.30.470.20">
    <property type="entry name" value="ATP-grasp fold, B domain"/>
    <property type="match status" value="1"/>
</dbReference>
<comment type="cofactor">
    <cofactor evidence="1">
        <name>biotin</name>
        <dbReference type="ChEBI" id="CHEBI:57586"/>
    </cofactor>
</comment>
<dbReference type="SUPFAM" id="SSF52440">
    <property type="entry name" value="PreATP-grasp domain"/>
    <property type="match status" value="1"/>
</dbReference>
<dbReference type="Pfam" id="PF01039">
    <property type="entry name" value="Carboxyl_trans"/>
    <property type="match status" value="1"/>
</dbReference>
<name>A0A835XS35_9CHLO</name>
<evidence type="ECO:0000259" key="16">
    <source>
        <dbReference type="PROSITE" id="PS50975"/>
    </source>
</evidence>
<feature type="compositionally biased region" description="Gly residues" evidence="15">
    <location>
        <begin position="2710"/>
        <end position="2724"/>
    </location>
</feature>
<feature type="region of interest" description="Disordered" evidence="15">
    <location>
        <begin position="58"/>
        <end position="107"/>
    </location>
</feature>
<dbReference type="InterPro" id="IPR005479">
    <property type="entry name" value="CPAse_ATP-bd"/>
</dbReference>
<dbReference type="PROSITE" id="PS00867">
    <property type="entry name" value="CPSASE_2"/>
    <property type="match status" value="1"/>
</dbReference>
<gene>
    <name evidence="20" type="ORF">HYH03_012820</name>
</gene>
<keyword evidence="6" id="KW-0276">Fatty acid metabolism</keyword>
<dbReference type="Pfam" id="PF00289">
    <property type="entry name" value="Biotin_carb_N"/>
    <property type="match status" value="1"/>
</dbReference>
<dbReference type="GO" id="GO:0003989">
    <property type="term" value="F:acetyl-CoA carboxylase activity"/>
    <property type="evidence" value="ECO:0007669"/>
    <property type="project" value="UniProtKB-EC"/>
</dbReference>
<evidence type="ECO:0000259" key="18">
    <source>
        <dbReference type="PROSITE" id="PS50980"/>
    </source>
</evidence>
<dbReference type="InterPro" id="IPR005481">
    <property type="entry name" value="BC-like_N"/>
</dbReference>
<dbReference type="GO" id="GO:0005524">
    <property type="term" value="F:ATP binding"/>
    <property type="evidence" value="ECO:0007669"/>
    <property type="project" value="UniProtKB-UniRule"/>
</dbReference>
<reference evidence="20" key="1">
    <citation type="journal article" date="2020" name="bioRxiv">
        <title>Comparative genomics of Chlamydomonas.</title>
        <authorList>
            <person name="Craig R.J."/>
            <person name="Hasan A.R."/>
            <person name="Ness R.W."/>
            <person name="Keightley P.D."/>
        </authorList>
    </citation>
    <scope>NUCLEOTIDE SEQUENCE</scope>
    <source>
        <strain evidence="20">CCAP 11/70</strain>
    </source>
</reference>
<dbReference type="Gene3D" id="3.40.50.20">
    <property type="match status" value="1"/>
</dbReference>
<dbReference type="Pfam" id="PF02786">
    <property type="entry name" value="CPSase_L_D2"/>
    <property type="match status" value="1"/>
</dbReference>
<dbReference type="UniPathway" id="UPA00655">
    <property type="reaction ID" value="UER00711"/>
</dbReference>
<accession>A0A835XS35</accession>
<dbReference type="FunFam" id="3.30.1490.20:FF:000003">
    <property type="entry name" value="acetyl-CoA carboxylase isoform X1"/>
    <property type="match status" value="1"/>
</dbReference>
<evidence type="ECO:0000256" key="12">
    <source>
        <dbReference type="ARBA" id="ARBA00048065"/>
    </source>
</evidence>
<dbReference type="Proteomes" id="UP000612055">
    <property type="component" value="Unassembled WGS sequence"/>
</dbReference>
<dbReference type="SUPFAM" id="SSF51246">
    <property type="entry name" value="Rudiment single hybrid motif"/>
    <property type="match status" value="1"/>
</dbReference>
<comment type="caution">
    <text evidence="20">The sequence shown here is derived from an EMBL/GenBank/DDBJ whole genome shotgun (WGS) entry which is preliminary data.</text>
</comment>
<dbReference type="GO" id="GO:0004075">
    <property type="term" value="F:biotin carboxylase activity"/>
    <property type="evidence" value="ECO:0007669"/>
    <property type="project" value="UniProtKB-EC"/>
</dbReference>
<dbReference type="Gene3D" id="3.90.1770.10">
    <property type="entry name" value="PreATP-grasp domain"/>
    <property type="match status" value="1"/>
</dbReference>
<dbReference type="InterPro" id="IPR034733">
    <property type="entry name" value="AcCoA_carboxyl_beta"/>
</dbReference>
<dbReference type="Pfam" id="PF02785">
    <property type="entry name" value="Biotin_carb_C"/>
    <property type="match status" value="1"/>
</dbReference>
<dbReference type="InterPro" id="IPR013815">
    <property type="entry name" value="ATP_grasp_subdomain_1"/>
</dbReference>
<dbReference type="InterPro" id="IPR011761">
    <property type="entry name" value="ATP-grasp"/>
</dbReference>
<evidence type="ECO:0000256" key="1">
    <source>
        <dbReference type="ARBA" id="ARBA00001953"/>
    </source>
</evidence>
<feature type="domain" description="Biotin carboxylation" evidence="17">
    <location>
        <begin position="124"/>
        <end position="621"/>
    </location>
</feature>
<evidence type="ECO:0000256" key="4">
    <source>
        <dbReference type="ARBA" id="ARBA00022598"/>
    </source>
</evidence>
<evidence type="ECO:0000256" key="10">
    <source>
        <dbReference type="ARBA" id="ARBA00023267"/>
    </source>
</evidence>
<dbReference type="PROSITE" id="PS00866">
    <property type="entry name" value="CPSASE_1"/>
    <property type="match status" value="1"/>
</dbReference>
<feature type="region of interest" description="Disordered" evidence="15">
    <location>
        <begin position="2690"/>
        <end position="2737"/>
    </location>
</feature>
<dbReference type="OrthoDB" id="196847at2759"/>
<keyword evidence="5 14" id="KW-0547">Nucleotide-binding</keyword>
<keyword evidence="7 14" id="KW-0067">ATP-binding</keyword>
<dbReference type="Gene3D" id="3.90.226.10">
    <property type="entry name" value="2-enoyl-CoA Hydratase, Chain A, domain 1"/>
    <property type="match status" value="2"/>
</dbReference>
<evidence type="ECO:0000256" key="6">
    <source>
        <dbReference type="ARBA" id="ARBA00022832"/>
    </source>
</evidence>
<dbReference type="PROSITE" id="PS50980">
    <property type="entry name" value="COA_CT_NTER"/>
    <property type="match status" value="1"/>
</dbReference>
<evidence type="ECO:0000313" key="20">
    <source>
        <dbReference type="EMBL" id="KAG2488655.1"/>
    </source>
</evidence>
<keyword evidence="10" id="KW-0092">Biotin</keyword>
<keyword evidence="8" id="KW-0443">Lipid metabolism</keyword>
<dbReference type="InterPro" id="IPR049076">
    <property type="entry name" value="ACCA"/>
</dbReference>
<keyword evidence="4" id="KW-0436">Ligase</keyword>
<dbReference type="GO" id="GO:0006633">
    <property type="term" value="P:fatty acid biosynthetic process"/>
    <property type="evidence" value="ECO:0007669"/>
    <property type="project" value="UniProtKB-KW"/>
</dbReference>
<keyword evidence="9" id="KW-0275">Fatty acid biosynthesis</keyword>
<dbReference type="InterPro" id="IPR011054">
    <property type="entry name" value="Rudment_hybrid_motif"/>
</dbReference>
<dbReference type="PANTHER" id="PTHR45728:SF3">
    <property type="entry name" value="ACETYL-COA CARBOXYLASE"/>
    <property type="match status" value="1"/>
</dbReference>
<feature type="compositionally biased region" description="Low complexity" evidence="15">
    <location>
        <begin position="2690"/>
        <end position="2709"/>
    </location>
</feature>
<dbReference type="InterPro" id="IPR000089">
    <property type="entry name" value="Biotin_lipoyl"/>
</dbReference>
<evidence type="ECO:0000256" key="5">
    <source>
        <dbReference type="ARBA" id="ARBA00022741"/>
    </source>
</evidence>
<dbReference type="SUPFAM" id="SSF56059">
    <property type="entry name" value="Glutathione synthetase ATP-binding domain-like"/>
    <property type="match status" value="1"/>
</dbReference>
<dbReference type="Pfam" id="PF21385">
    <property type="entry name" value="ACCA_BT"/>
    <property type="match status" value="1"/>
</dbReference>
<comment type="catalytic activity">
    <reaction evidence="13">
        <text>N(6)-biotinyl-L-lysyl-[protein] + hydrogencarbonate + ATP = N(6)-carboxybiotinyl-L-lysyl-[protein] + ADP + phosphate + H(+)</text>
        <dbReference type="Rhea" id="RHEA:13501"/>
        <dbReference type="Rhea" id="RHEA-COMP:10505"/>
        <dbReference type="Rhea" id="RHEA-COMP:10506"/>
        <dbReference type="ChEBI" id="CHEBI:15378"/>
        <dbReference type="ChEBI" id="CHEBI:17544"/>
        <dbReference type="ChEBI" id="CHEBI:30616"/>
        <dbReference type="ChEBI" id="CHEBI:43474"/>
        <dbReference type="ChEBI" id="CHEBI:83144"/>
        <dbReference type="ChEBI" id="CHEBI:83145"/>
        <dbReference type="ChEBI" id="CHEBI:456216"/>
        <dbReference type="EC" id="6.3.4.14"/>
    </reaction>
</comment>
<dbReference type="SUPFAM" id="SSF52096">
    <property type="entry name" value="ClpP/crotonase"/>
    <property type="match status" value="2"/>
</dbReference>
<dbReference type="InterPro" id="IPR049074">
    <property type="entry name" value="ACCA_BT"/>
</dbReference>
<dbReference type="SMART" id="SM00878">
    <property type="entry name" value="Biotin_carb_C"/>
    <property type="match status" value="1"/>
</dbReference>
<keyword evidence="3" id="KW-0444">Lipid biosynthesis</keyword>
<keyword evidence="21" id="KW-1185">Reference proteome</keyword>
<feature type="compositionally biased region" description="Basic and acidic residues" evidence="15">
    <location>
        <begin position="1"/>
        <end position="16"/>
    </location>
</feature>
<dbReference type="Gene3D" id="3.30.1490.20">
    <property type="entry name" value="ATP-grasp fold, A domain"/>
    <property type="match status" value="1"/>
</dbReference>
<dbReference type="InterPro" id="IPR011764">
    <property type="entry name" value="Biotin_carboxylation_dom"/>
</dbReference>
<keyword evidence="11" id="KW-0511">Multifunctional enzyme</keyword>
<evidence type="ECO:0000256" key="15">
    <source>
        <dbReference type="SAM" id="MobiDB-lite"/>
    </source>
</evidence>
<evidence type="ECO:0000256" key="11">
    <source>
        <dbReference type="ARBA" id="ARBA00023268"/>
    </source>
</evidence>
<dbReference type="SUPFAM" id="SSF51230">
    <property type="entry name" value="Single hybrid motif"/>
    <property type="match status" value="1"/>
</dbReference>
<dbReference type="InterPro" id="IPR029045">
    <property type="entry name" value="ClpP/crotonase-like_dom_sf"/>
</dbReference>
<dbReference type="InterPro" id="IPR001882">
    <property type="entry name" value="Biotin_BS"/>
</dbReference>
<evidence type="ECO:0000259" key="17">
    <source>
        <dbReference type="PROSITE" id="PS50979"/>
    </source>
</evidence>
<dbReference type="Pfam" id="PF00364">
    <property type="entry name" value="Biotin_lipoyl"/>
    <property type="match status" value="1"/>
</dbReference>
<evidence type="ECO:0000256" key="14">
    <source>
        <dbReference type="PROSITE-ProRule" id="PRU00409"/>
    </source>
</evidence>
<dbReference type="Pfam" id="PF08326">
    <property type="entry name" value="ACC_central"/>
    <property type="match status" value="2"/>
</dbReference>
<organism evidence="20 21">
    <name type="scientific">Edaphochlamys debaryana</name>
    <dbReference type="NCBI Taxonomy" id="47281"/>
    <lineage>
        <taxon>Eukaryota</taxon>
        <taxon>Viridiplantae</taxon>
        <taxon>Chlorophyta</taxon>
        <taxon>core chlorophytes</taxon>
        <taxon>Chlorophyceae</taxon>
        <taxon>CS clade</taxon>
        <taxon>Chlamydomonadales</taxon>
        <taxon>Chlamydomonadales incertae sedis</taxon>
        <taxon>Edaphochlamys</taxon>
    </lineage>
</organism>
<evidence type="ECO:0000256" key="2">
    <source>
        <dbReference type="ARBA" id="ARBA00004956"/>
    </source>
</evidence>
<evidence type="ECO:0000256" key="13">
    <source>
        <dbReference type="ARBA" id="ARBA00048600"/>
    </source>
</evidence>
<evidence type="ECO:0000313" key="21">
    <source>
        <dbReference type="Proteomes" id="UP000612055"/>
    </source>
</evidence>
<comment type="catalytic activity">
    <reaction evidence="12">
        <text>hydrogencarbonate + acetyl-CoA + ATP = malonyl-CoA + ADP + phosphate + H(+)</text>
        <dbReference type="Rhea" id="RHEA:11308"/>
        <dbReference type="ChEBI" id="CHEBI:15378"/>
        <dbReference type="ChEBI" id="CHEBI:17544"/>
        <dbReference type="ChEBI" id="CHEBI:30616"/>
        <dbReference type="ChEBI" id="CHEBI:43474"/>
        <dbReference type="ChEBI" id="CHEBI:57288"/>
        <dbReference type="ChEBI" id="CHEBI:57384"/>
        <dbReference type="ChEBI" id="CHEBI:456216"/>
        <dbReference type="EC" id="6.4.1.2"/>
    </reaction>
</comment>
<protein>
    <recommendedName>
        <fullName evidence="22">Acetyl-CoA carboxylase</fullName>
    </recommendedName>
</protein>
<dbReference type="PROSITE" id="PS50975">
    <property type="entry name" value="ATP_GRASP"/>
    <property type="match status" value="1"/>
</dbReference>
<dbReference type="GO" id="GO:2001295">
    <property type="term" value="P:malonyl-CoA biosynthetic process"/>
    <property type="evidence" value="ECO:0007669"/>
    <property type="project" value="UniProtKB-UniPathway"/>
</dbReference>
<sequence length="2737" mass="287397">MEQHFQLRPGRGELGPRGKPMQAAKPLVAGATRPVLPKLLPVPVRRVVAPLTVTAASGAVPQGSAKSKPETNSTNSTPPETLTSTPVTDSNGARSGPRAGVRHRNPAHDQILEKFVVDMGGDRPIHSVLIANNGLAAVKFMRSVRSWASQALGAARAITLVAMATPDDMRVNAEHIQLADQFVEVPGGTNNNNYANVELIVEIAKRAGVDAVWPGWGHASENPDLPSSLEALGIRFLGPPAGPMAALGDKIGSTLLAQAAGVPTIPWSGSEVPVTIEQCGGGVIPPAAYTAACVDSEEAAAASAAKIGYPVMLKASWGGGGKGIRKVSSDDELRAAFKQVAGEVPGSPIFVMKLARTSRHLEVQLVADRHGNVTSLFTRDCSVQRRHQKIIEEGPATAAPPEQLRDMERCARALARLVGYQGAATVEYLYAIDEKKYYFLELNPRLQVEHPVTEGITGVNLPATQLMIGMGIPLTRINTIRALYGKDPAGSDHFDIEATPQVLPNQHVVAVRLTAEDAGDGFKPTAGRIDELVFRPTPEVWGYFSVQSGGGIHQYSDSQFGHLFAHAPSREEALRAMQVALGDVTVLGEIRTTTDYVLDLISSPDLVGNNINTGWLDARIAARVKPGSPPWHISVIAGAVVKSALAALTASSEYLAHLAKGHLPPSSLSLTRMAHAMVINGTKYTVSLTRRGPGLATVELNGSTVDVAYRSVNGDGFLIQVDGESHVIHYEEEPGGTRLLINGLTLLLAKEVDPTRLTSASPGKLVRRLLPNGAKVARGQAYAEVEVMKMVMPLLAQNPGTIKWVAPEGCVVAAGELLASLALEAGAVVAAPEPFTGAFPELGPPQLPSARVDAVFASALEHAKNILAGYVDKPAKVVEELVRCLDSPGLALLQWQDQLAVVHNKLPGGLVAALEAAVDAHAQEVAQAMAAATASAGTIDEGGALGVGVLMSIEGGGLTAAAAAAAAAAARCRNFPSAAVSAVMERALAEAAPADRNGLQVALEPLFRVASEHAGGRSAYGRAAVGSLLESFLAVEEAYLAARCTAGLDYWVTTDQEAVDALRKQHQGRLQAVLDLVVSHQGLELKVAFITALMARMVLPRPAPYRPLLQRLADLKPVPEMAELAARAAQLLEESHLADLRAQVAAALSGLEMFTPGAASAAAAADSLAYDASAARRAGQGAIDVSHIATQPSGLESQVEHLVGSAAAVEDALAALVVDSRGAPPALRRRAALTYIERLYSPFMITRPMVQQVGDGSLLAVWMFDDPEAANTPRATQRLAALLMVDRLQQLNEGIDAAGELLADLSASAGGACSVGTLHVALSGTAKRETKRDDATTADYCDIELMKKLGGKDKRAVAANVAVATSSTKIDSSGTGMTISGAQEAAKTGVVKAEKNSKEGGKEAAKGASPPAALVNAATAVAGKSSSDRVLIGGSISPSASIDVMLPPADQVVEESRATATAINFAIHSAGAKLASIGFSHVSVLAPGSTAMPMRLGWAWTTTSTGGSYQPDSFISTVEPVTASLLELSRFSAVAAAAHAAHRDSAEGKVASAGAGVGKEAAGTGLPSLMYRPSRSHQWHLFTVQEQKDVRSPPLRRLFACGLVRALGHPELLAASYSGNGHSVAVAAVTEVEEALANCLKELEASMTPENAGVENPADSTRPDWTSIYMNVLTPLPLSPGGRDDVRVASALRSAAAAIVTRHGAALRQAAVAVWETRLRGPLREAAWRVVVSMPTGHEHGEQHVEVYREVPADPASFTRSPTRVPRTYMPAPAFATATAAAAAAAAATAEGGAAAAAVPVYNNIAPFSAAGAAQDGPVKAMTVDNRGRRAPANYPLAGTLVGAPFPPLAPLMQKRLAARKHNVTYVYDYPGVFEAALQDLWAARSAAGEPNSILPAAQLVETVELVLPQQPLLGLDKNGSRAMGPCTQHRPLLGLDKNGNRAMGPCTNFRSPPRLRPAPAGRPLVGGNDCGMVCWLMTLRTPECPQGRTVVAVANDITWASGSFSPAEDAVFRAACEYALEERLPLVYLAANSGARVGLANEVRDCLQVHWRDPAQPEAGWEYLYLTERDYLRLTQNTPVGAAPCVRAEPRATPDGTHYVVTDVVGNEDGIGVECLSGSAAIASAFCRTWREGYTVTLVSGRTVGIGAYLARLGRRVVQRADQPVVLTGYAALNKLLGRQVYTSHMQLGGPRVMGFNGVSHHVVADDLEGVTTVLRLLSYAPAATGVAPQPLPTADPVDRPVTYAPGPSEKLDARAAIAGRESATGWQSGLFDKGSWLESQAGWARTVVTGRARLGGVPVGVIGVESATVMREVPADPGLPESSESVVPQAGQVWYPDSADKTAAAMEEFAAEGLPLFILANWRGFSGGQRDLFDGVLQAGSLIVERLRTYKHPVFVYIPTGAELRGGAWVVIDRQINAGAVETFADPTARGGVLEPEGIVEIKFRTPDLVKLMHRTDPTIVALRAAGTTAADPAIRARERELLPTYSRIARTFADMHDTPIRMAAKGVLDAIVPFATSRSFFSTRLRRRLLEQQLLRHITTTDPSMPTARAQRMLQAWRDAAEVAASGKQGPAAEPVDSVAAAQADVATSHDRAFLAWAESPMGRAVIAGELRALRRAAASDMVGQLLDTVEGKDGLMVALQSALARDAMLAVQLKMLLNQAQQIATANNAAAAATQAALQQQMQQQQQQAALQQQMRDRQAQALQGGPQGGQGGQGAQGEGGSREQDGQALAGR</sequence>
<dbReference type="InterPro" id="IPR011762">
    <property type="entry name" value="COA_CT_N"/>
</dbReference>
<dbReference type="FunFam" id="2.40.50.100:FF:000005">
    <property type="entry name" value="Acetyl-CoA carboxylase 1"/>
    <property type="match status" value="1"/>
</dbReference>
<dbReference type="Gene3D" id="2.40.460.10">
    <property type="entry name" value="Biotin dependent carboxylase carboxyltransferase"/>
    <property type="match status" value="1"/>
</dbReference>
<feature type="compositionally biased region" description="Polar residues" evidence="15">
    <location>
        <begin position="70"/>
        <end position="93"/>
    </location>
</feature>